<organism evidence="2 3">
    <name type="scientific">Ketobacter alkanivorans</name>
    <dbReference type="NCBI Taxonomy" id="1917421"/>
    <lineage>
        <taxon>Bacteria</taxon>
        <taxon>Pseudomonadati</taxon>
        <taxon>Pseudomonadota</taxon>
        <taxon>Gammaproteobacteria</taxon>
        <taxon>Pseudomonadales</taxon>
        <taxon>Ketobacteraceae</taxon>
        <taxon>Ketobacter</taxon>
    </lineage>
</organism>
<feature type="domain" description="DUF6484" evidence="1">
    <location>
        <begin position="21"/>
        <end position="81"/>
    </location>
</feature>
<evidence type="ECO:0000313" key="2">
    <source>
        <dbReference type="EMBL" id="AUM13764.1"/>
    </source>
</evidence>
<reference evidence="3" key="1">
    <citation type="submission" date="2017-08" db="EMBL/GenBank/DDBJ databases">
        <title>Direct submision.</title>
        <authorList>
            <person name="Kim S.-J."/>
            <person name="Rhee S.-K."/>
        </authorList>
    </citation>
    <scope>NUCLEOTIDE SEQUENCE [LARGE SCALE GENOMIC DNA]</scope>
    <source>
        <strain evidence="3">GI5</strain>
    </source>
</reference>
<dbReference type="OrthoDB" id="3078443at2"/>
<proteinExistence type="predicted"/>
<evidence type="ECO:0000313" key="3">
    <source>
        <dbReference type="Proteomes" id="UP000235116"/>
    </source>
</evidence>
<dbReference type="Pfam" id="PF20093">
    <property type="entry name" value="DUF6484"/>
    <property type="match status" value="1"/>
</dbReference>
<accession>A0A2K9LSF8</accession>
<name>A0A2K9LSF8_9GAMM</name>
<sequence length="155" mass="16689">MTAFESPDIALLRSPVYGVITGQFVGYNQQHQPLTIFPGQEGTAALPARTIANLARVPFGAEVLLQFDQGDVTKPVVLGVIQDPTQWTTELDGQQLDVDADGQHLHIQAKQQIVLRCGEASITLTRAGKVLIKGNYVSTHATGTQRIKGGCVQIN</sequence>
<protein>
    <recommendedName>
        <fullName evidence="1">DUF6484 domain-containing protein</fullName>
    </recommendedName>
</protein>
<evidence type="ECO:0000259" key="1">
    <source>
        <dbReference type="Pfam" id="PF20093"/>
    </source>
</evidence>
<dbReference type="Proteomes" id="UP000235116">
    <property type="component" value="Chromosome"/>
</dbReference>
<dbReference type="RefSeq" id="WP_101895139.1">
    <property type="nucleotide sequence ID" value="NZ_CP022684.1"/>
</dbReference>
<dbReference type="EMBL" id="CP022684">
    <property type="protein sequence ID" value="AUM13764.1"/>
    <property type="molecule type" value="Genomic_DNA"/>
</dbReference>
<dbReference type="KEGG" id="kak:Kalk_15620"/>
<dbReference type="InterPro" id="IPR045506">
    <property type="entry name" value="DUF6484"/>
</dbReference>
<gene>
    <name evidence="2" type="ORF">Kalk_15620</name>
</gene>
<keyword evidence="3" id="KW-1185">Reference proteome</keyword>
<dbReference type="AlphaFoldDB" id="A0A2K9LSF8"/>